<dbReference type="InterPro" id="IPR005025">
    <property type="entry name" value="FMN_Rdtase-like_dom"/>
</dbReference>
<dbReference type="RefSeq" id="WP_258812598.1">
    <property type="nucleotide sequence ID" value="NZ_JANUGU010000005.1"/>
</dbReference>
<sequence length="178" mass="19171">MQLQLLALSGSQRANSWSSALLLAAQALAPQSVNVQVYEGHKSWPLFNPDLDANPPQGVQELRDLITGADAILIASPEYAHGVTGTIKNTLDWLVSHPGFAYKPVAVFNPSYQSHHADEALKETLRTMAADLIPGACIRIPVIGSGIEQSAIEEKPAFRTAITEALDCVVQHVQGRKP</sequence>
<dbReference type="PANTHER" id="PTHR30543:SF21">
    <property type="entry name" value="NAD(P)H-DEPENDENT FMN REDUCTASE LOT6"/>
    <property type="match status" value="1"/>
</dbReference>
<dbReference type="Proteomes" id="UP001204621">
    <property type="component" value="Unassembled WGS sequence"/>
</dbReference>
<feature type="domain" description="NADPH-dependent FMN reductase-like" evidence="1">
    <location>
        <begin position="5"/>
        <end position="134"/>
    </location>
</feature>
<dbReference type="SUPFAM" id="SSF52218">
    <property type="entry name" value="Flavoproteins"/>
    <property type="match status" value="1"/>
</dbReference>
<evidence type="ECO:0000313" key="3">
    <source>
        <dbReference type="Proteomes" id="UP001204621"/>
    </source>
</evidence>
<dbReference type="Gene3D" id="3.40.50.360">
    <property type="match status" value="1"/>
</dbReference>
<name>A0ABT2D0Q4_9BURK</name>
<comment type="caution">
    <text evidence="2">The sequence shown here is derived from an EMBL/GenBank/DDBJ whole genome shotgun (WGS) entry which is preliminary data.</text>
</comment>
<dbReference type="EMBL" id="JANUGU010000005">
    <property type="protein sequence ID" value="MCS0659406.1"/>
    <property type="molecule type" value="Genomic_DNA"/>
</dbReference>
<protein>
    <submittedName>
        <fullName evidence="2">NAD(P)H-dependent oxidoreductase</fullName>
    </submittedName>
</protein>
<reference evidence="2 3" key="1">
    <citation type="submission" date="2022-08" db="EMBL/GenBank/DDBJ databases">
        <title>Reclassification of Massilia species as members of the genera Telluria, Duganella, Pseudoduganella, Mokoshia gen. nov. and Zemynaea gen. nov. using orthogonal and non-orthogonal genome-based approaches.</title>
        <authorList>
            <person name="Bowman J.P."/>
        </authorList>
    </citation>
    <scope>NUCLEOTIDE SEQUENCE [LARGE SCALE GENOMIC DNA]</scope>
    <source>
        <strain evidence="2 3">JCM 31606</strain>
    </source>
</reference>
<dbReference type="InterPro" id="IPR050712">
    <property type="entry name" value="NAD(P)H-dep_reductase"/>
</dbReference>
<dbReference type="Pfam" id="PF03358">
    <property type="entry name" value="FMN_red"/>
    <property type="match status" value="1"/>
</dbReference>
<gene>
    <name evidence="2" type="ORF">NX778_15150</name>
</gene>
<dbReference type="PANTHER" id="PTHR30543">
    <property type="entry name" value="CHROMATE REDUCTASE"/>
    <property type="match status" value="1"/>
</dbReference>
<evidence type="ECO:0000259" key="1">
    <source>
        <dbReference type="Pfam" id="PF03358"/>
    </source>
</evidence>
<keyword evidence="3" id="KW-1185">Reference proteome</keyword>
<organism evidence="2 3">
    <name type="scientific">Massilia terrae</name>
    <dbReference type="NCBI Taxonomy" id="1811224"/>
    <lineage>
        <taxon>Bacteria</taxon>
        <taxon>Pseudomonadati</taxon>
        <taxon>Pseudomonadota</taxon>
        <taxon>Betaproteobacteria</taxon>
        <taxon>Burkholderiales</taxon>
        <taxon>Oxalobacteraceae</taxon>
        <taxon>Telluria group</taxon>
        <taxon>Massilia</taxon>
    </lineage>
</organism>
<evidence type="ECO:0000313" key="2">
    <source>
        <dbReference type="EMBL" id="MCS0659406.1"/>
    </source>
</evidence>
<dbReference type="InterPro" id="IPR029039">
    <property type="entry name" value="Flavoprotein-like_sf"/>
</dbReference>
<accession>A0ABT2D0Q4</accession>
<proteinExistence type="predicted"/>